<dbReference type="SMART" id="SM00905">
    <property type="entry name" value="FolB"/>
    <property type="match status" value="1"/>
</dbReference>
<comment type="catalytic activity">
    <reaction evidence="1 6">
        <text>7,8-dihydroneopterin = 6-hydroxymethyl-7,8-dihydropterin + glycolaldehyde</text>
        <dbReference type="Rhea" id="RHEA:10540"/>
        <dbReference type="ChEBI" id="CHEBI:17001"/>
        <dbReference type="ChEBI" id="CHEBI:17071"/>
        <dbReference type="ChEBI" id="CHEBI:44841"/>
        <dbReference type="EC" id="4.1.2.25"/>
    </reaction>
</comment>
<dbReference type="InterPro" id="IPR043133">
    <property type="entry name" value="GTP-CH-I_C/QueF"/>
</dbReference>
<dbReference type="NCBIfam" id="TIGR00525">
    <property type="entry name" value="folB"/>
    <property type="match status" value="1"/>
</dbReference>
<comment type="pathway">
    <text evidence="2 6">Cofactor biosynthesis; tetrahydrofolate biosynthesis; 2-amino-4-hydroxy-6-hydroxymethyl-7,8-dihydropteridine diphosphate from 7,8-dihydroneopterin triphosphate: step 3/4.</text>
</comment>
<evidence type="ECO:0000313" key="8">
    <source>
        <dbReference type="EMBL" id="KTD31743.1"/>
    </source>
</evidence>
<dbReference type="InterPro" id="IPR006156">
    <property type="entry name" value="Dihydroneopterin_aldolase"/>
</dbReference>
<dbReference type="PANTHER" id="PTHR42844">
    <property type="entry name" value="DIHYDRONEOPTERIN ALDOLASE 1-RELATED"/>
    <property type="match status" value="1"/>
</dbReference>
<dbReference type="RefSeq" id="WP_028385269.1">
    <property type="nucleotide sequence ID" value="NZ_CAAAJG010000005.1"/>
</dbReference>
<reference evidence="8 10" key="1">
    <citation type="submission" date="2015-11" db="EMBL/GenBank/DDBJ databases">
        <title>Genomic analysis of 38 Legionella species identifies large and diverse effector repertoires.</title>
        <authorList>
            <person name="Burstein D."/>
            <person name="Amaro F."/>
            <person name="Zusman T."/>
            <person name="Lifshitz Z."/>
            <person name="Cohen O."/>
            <person name="Gilbert J.A."/>
            <person name="Pupko T."/>
            <person name="Shuman H.A."/>
            <person name="Segal G."/>
        </authorList>
    </citation>
    <scope>NUCLEOTIDE SEQUENCE [LARGE SCALE GENOMIC DNA]</scope>
    <source>
        <strain evidence="8 10">ATCC 43877</strain>
    </source>
</reference>
<dbReference type="OrthoDB" id="9810587at2"/>
<evidence type="ECO:0000313" key="9">
    <source>
        <dbReference type="EMBL" id="STX62177.1"/>
    </source>
</evidence>
<reference evidence="9 11" key="2">
    <citation type="submission" date="2018-06" db="EMBL/GenBank/DDBJ databases">
        <authorList>
            <consortium name="Pathogen Informatics"/>
            <person name="Doyle S."/>
        </authorList>
    </citation>
    <scope>NUCLEOTIDE SEQUENCE [LARGE SCALE GENOMIC DNA]</scope>
    <source>
        <strain evidence="9 11">NCTC12239</strain>
    </source>
</reference>
<gene>
    <name evidence="9" type="primary">folB</name>
    <name evidence="8" type="ORF">Lmor_2619</name>
    <name evidence="9" type="ORF">NCTC12239_01098</name>
</gene>
<feature type="domain" description="Dihydroneopterin aldolase/epimerase" evidence="7">
    <location>
        <begin position="4"/>
        <end position="112"/>
    </location>
</feature>
<evidence type="ECO:0000256" key="1">
    <source>
        <dbReference type="ARBA" id="ARBA00001353"/>
    </source>
</evidence>
<comment type="function">
    <text evidence="6">Catalyzes the conversion of 7,8-dihydroneopterin to 6-hydroxymethyl-7,8-dihydropterin.</text>
</comment>
<evidence type="ECO:0000256" key="2">
    <source>
        <dbReference type="ARBA" id="ARBA00005013"/>
    </source>
</evidence>
<evidence type="ECO:0000259" key="7">
    <source>
        <dbReference type="SMART" id="SM00905"/>
    </source>
</evidence>
<comment type="similarity">
    <text evidence="3 6">Belongs to the DHNA family.</text>
</comment>
<dbReference type="EC" id="4.1.2.25" evidence="6"/>
<evidence type="ECO:0000313" key="10">
    <source>
        <dbReference type="Proteomes" id="UP000054985"/>
    </source>
</evidence>
<evidence type="ECO:0000256" key="6">
    <source>
        <dbReference type="RuleBase" id="RU362079"/>
    </source>
</evidence>
<organism evidence="9 11">
    <name type="scientific">Legionella moravica</name>
    <dbReference type="NCBI Taxonomy" id="39962"/>
    <lineage>
        <taxon>Bacteria</taxon>
        <taxon>Pseudomonadati</taxon>
        <taxon>Pseudomonadota</taxon>
        <taxon>Gammaproteobacteria</taxon>
        <taxon>Legionellales</taxon>
        <taxon>Legionellaceae</taxon>
        <taxon>Legionella</taxon>
    </lineage>
</organism>
<dbReference type="EMBL" id="UGOG01000001">
    <property type="protein sequence ID" value="STX62177.1"/>
    <property type="molecule type" value="Genomic_DNA"/>
</dbReference>
<dbReference type="PANTHER" id="PTHR42844:SF1">
    <property type="entry name" value="DIHYDRONEOPTERIN ALDOLASE 1-RELATED"/>
    <property type="match status" value="1"/>
</dbReference>
<dbReference type="GO" id="GO:0046656">
    <property type="term" value="P:folic acid biosynthetic process"/>
    <property type="evidence" value="ECO:0007669"/>
    <property type="project" value="UniProtKB-UniRule"/>
</dbReference>
<keyword evidence="4 6" id="KW-0289">Folate biosynthesis</keyword>
<accession>A0A378JVY1</accession>
<dbReference type="Pfam" id="PF02152">
    <property type="entry name" value="FolB"/>
    <property type="match status" value="1"/>
</dbReference>
<evidence type="ECO:0000313" key="11">
    <source>
        <dbReference type="Proteomes" id="UP000254040"/>
    </source>
</evidence>
<protein>
    <recommendedName>
        <fullName evidence="6">7,8-dihydroneopterin aldolase</fullName>
        <ecNumber evidence="6">4.1.2.25</ecNumber>
    </recommendedName>
</protein>
<proteinExistence type="inferred from homology"/>
<evidence type="ECO:0000256" key="5">
    <source>
        <dbReference type="ARBA" id="ARBA00023239"/>
    </source>
</evidence>
<name>A0A378JVY1_9GAMM</name>
<keyword evidence="5 6" id="KW-0456">Lyase</keyword>
<dbReference type="EMBL" id="LNYN01000035">
    <property type="protein sequence ID" value="KTD31743.1"/>
    <property type="molecule type" value="Genomic_DNA"/>
</dbReference>
<evidence type="ECO:0000256" key="3">
    <source>
        <dbReference type="ARBA" id="ARBA00005708"/>
    </source>
</evidence>
<dbReference type="GO" id="GO:0046654">
    <property type="term" value="P:tetrahydrofolate biosynthetic process"/>
    <property type="evidence" value="ECO:0007669"/>
    <property type="project" value="UniProtKB-UniRule"/>
</dbReference>
<evidence type="ECO:0000256" key="4">
    <source>
        <dbReference type="ARBA" id="ARBA00022909"/>
    </source>
</evidence>
<dbReference type="SUPFAM" id="SSF55620">
    <property type="entry name" value="Tetrahydrobiopterin biosynthesis enzymes-like"/>
    <property type="match status" value="1"/>
</dbReference>
<dbReference type="STRING" id="39962.Lmor_2619"/>
<dbReference type="UniPathway" id="UPA00077">
    <property type="reaction ID" value="UER00154"/>
</dbReference>
<dbReference type="Proteomes" id="UP000054985">
    <property type="component" value="Unassembled WGS sequence"/>
</dbReference>
<keyword evidence="10" id="KW-1185">Reference proteome</keyword>
<dbReference type="Proteomes" id="UP000254040">
    <property type="component" value="Unassembled WGS sequence"/>
</dbReference>
<dbReference type="GO" id="GO:0005737">
    <property type="term" value="C:cytoplasm"/>
    <property type="evidence" value="ECO:0007669"/>
    <property type="project" value="TreeGrafter"/>
</dbReference>
<sequence>MDYLKISALNVATQIGVHAWEQRIKQQLLIDITIPSDFTGCKDNLEDTLDYDALCQLVTQFVESNSFQLIETVANKVSELIKKEFKLREITISVSKPHAIKNAGNIQVTVNR</sequence>
<dbReference type="NCBIfam" id="TIGR00526">
    <property type="entry name" value="folB_dom"/>
    <property type="match status" value="1"/>
</dbReference>
<dbReference type="InterPro" id="IPR006157">
    <property type="entry name" value="FolB_dom"/>
</dbReference>
<dbReference type="AlphaFoldDB" id="A0A378JVY1"/>
<dbReference type="Gene3D" id="3.30.1130.10">
    <property type="match status" value="1"/>
</dbReference>
<dbReference type="GO" id="GO:0004150">
    <property type="term" value="F:dihydroneopterin aldolase activity"/>
    <property type="evidence" value="ECO:0007669"/>
    <property type="project" value="UniProtKB-UniRule"/>
</dbReference>